<protein>
    <recommendedName>
        <fullName evidence="6">tRNA modification GTPase MnmE</fullName>
        <ecNumber evidence="6">3.6.-.-</ecNumber>
    </recommendedName>
</protein>
<dbReference type="Gene3D" id="3.30.1360.120">
    <property type="entry name" value="Probable tRNA modification gtpase trme, domain 1"/>
    <property type="match status" value="1"/>
</dbReference>
<comment type="subunit">
    <text evidence="6">Homodimer. Heterotetramer of two MnmE and two MnmG subunits.</text>
</comment>
<dbReference type="NCBIfam" id="NF003661">
    <property type="entry name" value="PRK05291.1-3"/>
    <property type="match status" value="1"/>
</dbReference>
<dbReference type="InterPro" id="IPR005225">
    <property type="entry name" value="Small_GTP-bd"/>
</dbReference>
<feature type="domain" description="G" evidence="7">
    <location>
        <begin position="215"/>
        <end position="302"/>
    </location>
</feature>
<dbReference type="InterPro" id="IPR018948">
    <property type="entry name" value="GTP-bd_TrmE_N"/>
</dbReference>
<dbReference type="SUPFAM" id="SSF103025">
    <property type="entry name" value="Folate-binding domain"/>
    <property type="match status" value="1"/>
</dbReference>
<keyword evidence="11" id="KW-1185">Reference proteome</keyword>
<feature type="binding site" evidence="6">
    <location>
        <begin position="267"/>
        <end position="270"/>
    </location>
    <ligand>
        <name>GTP</name>
        <dbReference type="ChEBI" id="CHEBI:37565"/>
    </ligand>
</feature>
<dbReference type="Gene3D" id="3.40.50.300">
    <property type="entry name" value="P-loop containing nucleotide triphosphate hydrolases"/>
    <property type="match status" value="1"/>
</dbReference>
<dbReference type="Pfam" id="PF10396">
    <property type="entry name" value="TrmE_N"/>
    <property type="match status" value="1"/>
</dbReference>
<keyword evidence="6" id="KW-0460">Magnesium</keyword>
<dbReference type="InterPro" id="IPR027417">
    <property type="entry name" value="P-loop_NTPase"/>
</dbReference>
<keyword evidence="3 6" id="KW-0547">Nucleotide-binding</keyword>
<keyword evidence="5 6" id="KW-0342">GTP-binding</keyword>
<name>A0ABX8ZZ95_9SPHN</name>
<gene>
    <name evidence="6 10" type="primary">mnmE</name>
    <name evidence="6" type="synonym">trmE</name>
    <name evidence="10" type="ORF">K3136_08630</name>
</gene>
<evidence type="ECO:0000313" key="10">
    <source>
        <dbReference type="EMBL" id="QZD94167.1"/>
    </source>
</evidence>
<dbReference type="Gene3D" id="1.20.120.430">
    <property type="entry name" value="tRNA modification GTPase MnmE domain 2"/>
    <property type="match status" value="1"/>
</dbReference>
<dbReference type="CDD" id="cd04164">
    <property type="entry name" value="trmE"/>
    <property type="match status" value="1"/>
</dbReference>
<dbReference type="InterPro" id="IPR031168">
    <property type="entry name" value="G_TrmE"/>
</dbReference>
<organism evidence="10 11">
    <name type="scientific">Qipengyuania gelatinilytica</name>
    <dbReference type="NCBI Taxonomy" id="2867231"/>
    <lineage>
        <taxon>Bacteria</taxon>
        <taxon>Pseudomonadati</taxon>
        <taxon>Pseudomonadota</taxon>
        <taxon>Alphaproteobacteria</taxon>
        <taxon>Sphingomonadales</taxon>
        <taxon>Erythrobacteraceae</taxon>
        <taxon>Qipengyuania</taxon>
    </lineage>
</organism>
<dbReference type="Pfam" id="PF01926">
    <property type="entry name" value="MMR_HSR1"/>
    <property type="match status" value="1"/>
</dbReference>
<comment type="subcellular location">
    <subcellularLocation>
        <location evidence="6">Cytoplasm</location>
    </subcellularLocation>
</comment>
<dbReference type="SUPFAM" id="SSF116878">
    <property type="entry name" value="TrmE connector domain"/>
    <property type="match status" value="1"/>
</dbReference>
<comment type="function">
    <text evidence="6">Exhibits a very high intrinsic GTPase hydrolysis rate. Involved in the addition of a carboxymethylaminomethyl (cmnm) group at the wobble position (U34) of certain tRNAs, forming tRNA-cmnm(5)s(2)U34.</text>
</comment>
<evidence type="ECO:0000259" key="9">
    <source>
        <dbReference type="Pfam" id="PF12631"/>
    </source>
</evidence>
<proteinExistence type="inferred from homology"/>
<dbReference type="GO" id="GO:0016787">
    <property type="term" value="F:hydrolase activity"/>
    <property type="evidence" value="ECO:0007669"/>
    <property type="project" value="UniProtKB-KW"/>
</dbReference>
<feature type="domain" description="GTP-binding protein TrmE N-terminal" evidence="8">
    <location>
        <begin position="4"/>
        <end position="117"/>
    </location>
</feature>
<dbReference type="InterPro" id="IPR006073">
    <property type="entry name" value="GTP-bd"/>
</dbReference>
<comment type="similarity">
    <text evidence="1 6">Belongs to the TRAFAC class TrmE-Era-EngA-EngB-Septin-like GTPase superfamily. TrmE GTPase family.</text>
</comment>
<dbReference type="InterPro" id="IPR004520">
    <property type="entry name" value="GTPase_MnmE"/>
</dbReference>
<evidence type="ECO:0000313" key="11">
    <source>
        <dbReference type="Proteomes" id="UP000824321"/>
    </source>
</evidence>
<evidence type="ECO:0000256" key="2">
    <source>
        <dbReference type="ARBA" id="ARBA00022694"/>
    </source>
</evidence>
<feature type="binding site" evidence="6">
    <location>
        <begin position="223"/>
        <end position="228"/>
    </location>
    <ligand>
        <name>GTP</name>
        <dbReference type="ChEBI" id="CHEBI:37565"/>
    </ligand>
</feature>
<keyword evidence="6 10" id="KW-0378">Hydrolase</keyword>
<dbReference type="Pfam" id="PF12631">
    <property type="entry name" value="MnmE_helical"/>
    <property type="match status" value="1"/>
</dbReference>
<dbReference type="SUPFAM" id="SSF52540">
    <property type="entry name" value="P-loop containing nucleoside triphosphate hydrolases"/>
    <property type="match status" value="1"/>
</dbReference>
<feature type="binding site" evidence="6">
    <location>
        <position position="424"/>
    </location>
    <ligand>
        <name>(6S)-5-formyl-5,6,7,8-tetrahydrofolate</name>
        <dbReference type="ChEBI" id="CHEBI:57457"/>
    </ligand>
</feature>
<evidence type="ECO:0000259" key="8">
    <source>
        <dbReference type="Pfam" id="PF10396"/>
    </source>
</evidence>
<evidence type="ECO:0000256" key="5">
    <source>
        <dbReference type="ARBA" id="ARBA00023134"/>
    </source>
</evidence>
<dbReference type="PANTHER" id="PTHR42714:SF2">
    <property type="entry name" value="TRNA MODIFICATION GTPASE GTPBP3, MITOCHONDRIAL"/>
    <property type="match status" value="1"/>
</dbReference>
<feature type="binding site" evidence="6">
    <location>
        <position position="118"/>
    </location>
    <ligand>
        <name>(6S)-5-formyl-5,6,7,8-tetrahydrofolate</name>
        <dbReference type="ChEBI" id="CHEBI:57457"/>
    </ligand>
</feature>
<dbReference type="HAMAP" id="MF_00379">
    <property type="entry name" value="GTPase_MnmE"/>
    <property type="match status" value="1"/>
</dbReference>
<dbReference type="EMBL" id="CP081294">
    <property type="protein sequence ID" value="QZD94167.1"/>
    <property type="molecule type" value="Genomic_DNA"/>
</dbReference>
<feature type="binding site" evidence="6">
    <location>
        <position position="78"/>
    </location>
    <ligand>
        <name>(6S)-5-formyl-5,6,7,8-tetrahydrofolate</name>
        <dbReference type="ChEBI" id="CHEBI:57457"/>
    </ligand>
</feature>
<dbReference type="InterPro" id="IPR027266">
    <property type="entry name" value="TrmE/GcvT-like"/>
</dbReference>
<evidence type="ECO:0000256" key="3">
    <source>
        <dbReference type="ARBA" id="ARBA00022741"/>
    </source>
</evidence>
<dbReference type="PANTHER" id="PTHR42714">
    <property type="entry name" value="TRNA MODIFICATION GTPASE GTPBP3"/>
    <property type="match status" value="1"/>
</dbReference>
<comment type="cofactor">
    <cofactor evidence="6">
        <name>K(+)</name>
        <dbReference type="ChEBI" id="CHEBI:29103"/>
    </cofactor>
    <text evidence="6">Binds 1 potassium ion per subunit.</text>
</comment>
<comment type="caution">
    <text evidence="6">Lacks conserved residue(s) required for the propagation of feature annotation.</text>
</comment>
<evidence type="ECO:0000259" key="7">
    <source>
        <dbReference type="Pfam" id="PF01926"/>
    </source>
</evidence>
<feature type="binding site" evidence="6">
    <location>
        <position position="248"/>
    </location>
    <ligand>
        <name>Mg(2+)</name>
        <dbReference type="ChEBI" id="CHEBI:18420"/>
    </ligand>
</feature>
<feature type="binding site" evidence="6">
    <location>
        <position position="227"/>
    </location>
    <ligand>
        <name>Mg(2+)</name>
        <dbReference type="ChEBI" id="CHEBI:18420"/>
    </ligand>
</feature>
<dbReference type="NCBIfam" id="TIGR00231">
    <property type="entry name" value="small_GTP"/>
    <property type="match status" value="1"/>
</dbReference>
<dbReference type="Proteomes" id="UP000824321">
    <property type="component" value="Chromosome"/>
</dbReference>
<feature type="domain" description="MnmE helical" evidence="9">
    <location>
        <begin position="121"/>
        <end position="421"/>
    </location>
</feature>
<evidence type="ECO:0000256" key="1">
    <source>
        <dbReference type="ARBA" id="ARBA00011043"/>
    </source>
</evidence>
<keyword evidence="6" id="KW-0479">Metal-binding</keyword>
<evidence type="ECO:0000256" key="4">
    <source>
        <dbReference type="ARBA" id="ARBA00022958"/>
    </source>
</evidence>
<keyword evidence="6" id="KW-0963">Cytoplasm</keyword>
<dbReference type="EC" id="3.6.-.-" evidence="6"/>
<sequence>MDDTIFALSSGAPPAAIGVVRISGPKAGDAVAALAGSLPDPRRASLRTLRDDGGAELDSALVIWFPGPKTSTGEDLAEFHCHGGRAVVSAIENALSSIEGLRRAEPGEFTRRAFANGVIDLAEAEGLGDLLAAETDLQRQAAQASAGGGLSRKVEGWRDRVLYLSALVEAVLDFGDEDDVESLPEMFHVELSSLVGEWRDAIEAPRAERLRDGIRIVFAGPPNTGKSSLFNALLDEGAAIVSEEAGTTRDVIERPVALAGVPFILIDTAGLRDEGAGTVEQIGIGRARQELERADIILWLGEKGEGPAGAWEIASRCDIEGEGKKEPRHVVSAVTGHGLHELVEDIVATGRSLLPKPGLAALNRRQGAALADALSAIETIGSDDDPLLTGEKLRLARLALDRLLGRHSTEDMLDALFGRFCIGK</sequence>
<keyword evidence="4 6" id="KW-0630">Potassium</keyword>
<dbReference type="CDD" id="cd14858">
    <property type="entry name" value="TrmE_N"/>
    <property type="match status" value="1"/>
</dbReference>
<evidence type="ECO:0000256" key="6">
    <source>
        <dbReference type="HAMAP-Rule" id="MF_00379"/>
    </source>
</evidence>
<keyword evidence="2 6" id="KW-0819">tRNA processing</keyword>
<reference evidence="10 11" key="1">
    <citation type="submission" date="2021-08" db="EMBL/GenBank/DDBJ databases">
        <title>Comparative Genomics Analysis of the Genus Qipengyuania Reveals Extensive Genetic Diversity and Metabolic Versatility, Including the Description of Fifteen Novel Species.</title>
        <authorList>
            <person name="Liu Y."/>
        </authorList>
    </citation>
    <scope>NUCLEOTIDE SEQUENCE [LARGE SCALE GENOMIC DNA]</scope>
    <source>
        <strain evidence="10 11">1NDH1</strain>
    </source>
</reference>
<feature type="binding site" evidence="6">
    <location>
        <begin position="242"/>
        <end position="248"/>
    </location>
    <ligand>
        <name>GTP</name>
        <dbReference type="ChEBI" id="CHEBI:37565"/>
    </ligand>
</feature>
<feature type="binding site" evidence="6">
    <location>
        <position position="21"/>
    </location>
    <ligand>
        <name>(6S)-5-formyl-5,6,7,8-tetrahydrofolate</name>
        <dbReference type="ChEBI" id="CHEBI:57457"/>
    </ligand>
</feature>
<accession>A0ABX8ZZ95</accession>
<dbReference type="InterPro" id="IPR027368">
    <property type="entry name" value="MnmE_dom2"/>
</dbReference>
<dbReference type="InterPro" id="IPR025867">
    <property type="entry name" value="MnmE_helical"/>
</dbReference>
<dbReference type="RefSeq" id="WP_221429917.1">
    <property type="nucleotide sequence ID" value="NZ_CP081294.1"/>
</dbReference>